<dbReference type="InterPro" id="IPR003594">
    <property type="entry name" value="HATPase_dom"/>
</dbReference>
<dbReference type="RefSeq" id="WP_167940028.1">
    <property type="nucleotide sequence ID" value="NZ_JAATJA010000001.1"/>
</dbReference>
<dbReference type="CDD" id="cd00082">
    <property type="entry name" value="HisKA"/>
    <property type="match status" value="1"/>
</dbReference>
<dbReference type="Gene3D" id="1.10.287.130">
    <property type="match status" value="1"/>
</dbReference>
<dbReference type="PROSITE" id="PS50113">
    <property type="entry name" value="PAC"/>
    <property type="match status" value="1"/>
</dbReference>
<dbReference type="InterPro" id="IPR036097">
    <property type="entry name" value="HisK_dim/P_sf"/>
</dbReference>
<dbReference type="Proteomes" id="UP000580856">
    <property type="component" value="Unassembled WGS sequence"/>
</dbReference>
<dbReference type="InterPro" id="IPR036890">
    <property type="entry name" value="HATPase_C_sf"/>
</dbReference>
<dbReference type="Gene3D" id="3.30.565.10">
    <property type="entry name" value="Histidine kinase-like ATPase, C-terminal domain"/>
    <property type="match status" value="1"/>
</dbReference>
<keyword evidence="6" id="KW-1133">Transmembrane helix</keyword>
<dbReference type="Gene3D" id="3.30.450.20">
    <property type="entry name" value="PAS domain"/>
    <property type="match status" value="1"/>
</dbReference>
<evidence type="ECO:0000259" key="8">
    <source>
        <dbReference type="PROSITE" id="PS50110"/>
    </source>
</evidence>
<feature type="transmembrane region" description="Helical" evidence="6">
    <location>
        <begin position="226"/>
        <end position="246"/>
    </location>
</feature>
<dbReference type="InterPro" id="IPR001638">
    <property type="entry name" value="Solute-binding_3/MltF_N"/>
</dbReference>
<dbReference type="GO" id="GO:0006355">
    <property type="term" value="P:regulation of DNA-templated transcription"/>
    <property type="evidence" value="ECO:0007669"/>
    <property type="project" value="InterPro"/>
</dbReference>
<dbReference type="EC" id="2.7.13.3" evidence="2"/>
<dbReference type="CDD" id="cd17546">
    <property type="entry name" value="REC_hyHK_CKI1_RcsC-like"/>
    <property type="match status" value="1"/>
</dbReference>
<proteinExistence type="predicted"/>
<sequence length="781" mass="87028">MPRYFPPHYDTDEKGNPVGFAIDVMNAIAKRAGLTVHYSVYDNWDLAQTALKTGQAQVIPNMGITSRRSEYAEFTSPLETFEISYFIRASAPDINTLEDLEGRRIGTVQANVGHSIVSSSPAFVEVMTDDLRDLVLLLLSGQVDAIIYPAPLVWRMARMLGIEDRIASLEPPAMEVKRAMAVARGNTALLVALDREVRHFVTEDEFEHIYVKWYGRKTPYWSAQRILLISGGLIFLTAMTLLLWRYRSVCAINRKLVQSMAERDAAQKALALREHQYSLVAQNLMEGIWVVDKQDSTIFVNSRMAEMLGLDESRLLSTKLQAFLPEDERLPAKERLQALREGHGGTYDVELRRADGTIFPTRLVTAPIQNETGEYDGTLACVLDMSETVKRMKELRVAQTTLSAASRTQSEFLAMMSHEIRTPLNGLLSMLQLLDKTRLDKEQRGFVDNALRAGRGLITLLNDVLDISRLAPDTLTVRSEPLSIAETLKTVVDSFAPEATTKGLTLGWDMAPNIPDRVYGDAQKLRQVLFNLLGNAIKFTERGGVVIMANALPYRPNQRLVIHIFVADTGIGFSENRLETSFDLQEGSSPEHCLGLGIVKRMISLMGGTLSVESAETQGTTVHFTFQVDIPAAPPYEVIEDVPAVMPEILPCILVAEDDRLSRIALERFLTHLGYPFRSVTTGKEVLDLLAQEEFGCILMDVQMPVLDGLQTTRIIRERLDLGDKAQIPIVALTAFAMEGDRDRFIAAGMNDYLPKPVELEELERLLANIAAANGTFPVEN</sequence>
<keyword evidence="6" id="KW-0472">Membrane</keyword>
<dbReference type="SUPFAM" id="SSF55874">
    <property type="entry name" value="ATPase domain of HSP90 chaperone/DNA topoisomerase II/histidine kinase"/>
    <property type="match status" value="1"/>
</dbReference>
<protein>
    <recommendedName>
        <fullName evidence="2">histidine kinase</fullName>
        <ecNumber evidence="2">2.7.13.3</ecNumber>
    </recommendedName>
</protein>
<dbReference type="PROSITE" id="PS50112">
    <property type="entry name" value="PAS"/>
    <property type="match status" value="1"/>
</dbReference>
<dbReference type="SMART" id="SM00091">
    <property type="entry name" value="PAS"/>
    <property type="match status" value="1"/>
</dbReference>
<dbReference type="PROSITE" id="PS50110">
    <property type="entry name" value="RESPONSE_REGULATORY"/>
    <property type="match status" value="1"/>
</dbReference>
<evidence type="ECO:0000256" key="2">
    <source>
        <dbReference type="ARBA" id="ARBA00012438"/>
    </source>
</evidence>
<evidence type="ECO:0000256" key="1">
    <source>
        <dbReference type="ARBA" id="ARBA00000085"/>
    </source>
</evidence>
<dbReference type="InterPro" id="IPR013767">
    <property type="entry name" value="PAS_fold"/>
</dbReference>
<comment type="caution">
    <text evidence="11">The sequence shown here is derived from an EMBL/GenBank/DDBJ whole genome shotgun (WGS) entry which is preliminary data.</text>
</comment>
<dbReference type="Pfam" id="PF00989">
    <property type="entry name" value="PAS"/>
    <property type="match status" value="1"/>
</dbReference>
<dbReference type="InterPro" id="IPR001789">
    <property type="entry name" value="Sig_transdc_resp-reg_receiver"/>
</dbReference>
<dbReference type="SUPFAM" id="SSF55785">
    <property type="entry name" value="PYP-like sensor domain (PAS domain)"/>
    <property type="match status" value="1"/>
</dbReference>
<dbReference type="EMBL" id="JAATJA010000001">
    <property type="protein sequence ID" value="NJB66933.1"/>
    <property type="molecule type" value="Genomic_DNA"/>
</dbReference>
<evidence type="ECO:0000313" key="12">
    <source>
        <dbReference type="Proteomes" id="UP000580856"/>
    </source>
</evidence>
<dbReference type="Pfam" id="PF00497">
    <property type="entry name" value="SBP_bac_3"/>
    <property type="match status" value="1"/>
</dbReference>
<organism evidence="11 12">
    <name type="scientific">Desulfobaculum xiamenense</name>
    <dbReference type="NCBI Taxonomy" id="995050"/>
    <lineage>
        <taxon>Bacteria</taxon>
        <taxon>Pseudomonadati</taxon>
        <taxon>Thermodesulfobacteriota</taxon>
        <taxon>Desulfovibrionia</taxon>
        <taxon>Desulfovibrionales</taxon>
        <taxon>Desulfovibrionaceae</taxon>
        <taxon>Desulfobaculum</taxon>
    </lineage>
</organism>
<name>A0A846QL77_9BACT</name>
<gene>
    <name evidence="11" type="ORF">GGQ74_000573</name>
</gene>
<evidence type="ECO:0000259" key="9">
    <source>
        <dbReference type="PROSITE" id="PS50112"/>
    </source>
</evidence>
<dbReference type="InterPro" id="IPR000700">
    <property type="entry name" value="PAS-assoc_C"/>
</dbReference>
<evidence type="ECO:0000256" key="5">
    <source>
        <dbReference type="PROSITE-ProRule" id="PRU00169"/>
    </source>
</evidence>
<dbReference type="Pfam" id="PF02518">
    <property type="entry name" value="HATPase_c"/>
    <property type="match status" value="1"/>
</dbReference>
<dbReference type="GO" id="GO:0000155">
    <property type="term" value="F:phosphorelay sensor kinase activity"/>
    <property type="evidence" value="ECO:0007669"/>
    <property type="project" value="InterPro"/>
</dbReference>
<dbReference type="Gene3D" id="3.40.190.10">
    <property type="entry name" value="Periplasmic binding protein-like II"/>
    <property type="match status" value="2"/>
</dbReference>
<dbReference type="SMART" id="SM00387">
    <property type="entry name" value="HATPase_c"/>
    <property type="match status" value="1"/>
</dbReference>
<evidence type="ECO:0000313" key="11">
    <source>
        <dbReference type="EMBL" id="NJB66933.1"/>
    </source>
</evidence>
<evidence type="ECO:0000256" key="3">
    <source>
        <dbReference type="ARBA" id="ARBA00022553"/>
    </source>
</evidence>
<dbReference type="SUPFAM" id="SSF53850">
    <property type="entry name" value="Periplasmic binding protein-like II"/>
    <property type="match status" value="1"/>
</dbReference>
<dbReference type="InterPro" id="IPR035965">
    <property type="entry name" value="PAS-like_dom_sf"/>
</dbReference>
<dbReference type="SUPFAM" id="SSF52172">
    <property type="entry name" value="CheY-like"/>
    <property type="match status" value="1"/>
</dbReference>
<dbReference type="SUPFAM" id="SSF47384">
    <property type="entry name" value="Homodimeric domain of signal transducing histidine kinase"/>
    <property type="match status" value="1"/>
</dbReference>
<dbReference type="Pfam" id="PF00072">
    <property type="entry name" value="Response_reg"/>
    <property type="match status" value="1"/>
</dbReference>
<accession>A0A846QL77</accession>
<dbReference type="SMART" id="SM00086">
    <property type="entry name" value="PAC"/>
    <property type="match status" value="1"/>
</dbReference>
<dbReference type="PROSITE" id="PS50109">
    <property type="entry name" value="HIS_KIN"/>
    <property type="match status" value="1"/>
</dbReference>
<dbReference type="SMART" id="SM00062">
    <property type="entry name" value="PBPb"/>
    <property type="match status" value="1"/>
</dbReference>
<feature type="domain" description="Response regulatory" evidence="8">
    <location>
        <begin position="652"/>
        <end position="771"/>
    </location>
</feature>
<keyword evidence="11" id="KW-0418">Kinase</keyword>
<evidence type="ECO:0000259" key="7">
    <source>
        <dbReference type="PROSITE" id="PS50109"/>
    </source>
</evidence>
<dbReference type="Pfam" id="PF00512">
    <property type="entry name" value="HisKA"/>
    <property type="match status" value="1"/>
</dbReference>
<evidence type="ECO:0000256" key="6">
    <source>
        <dbReference type="SAM" id="Phobius"/>
    </source>
</evidence>
<dbReference type="CDD" id="cd00130">
    <property type="entry name" value="PAS"/>
    <property type="match status" value="1"/>
</dbReference>
<comment type="catalytic activity">
    <reaction evidence="1">
        <text>ATP + protein L-histidine = ADP + protein N-phospho-L-histidine.</text>
        <dbReference type="EC" id="2.7.13.3"/>
    </reaction>
</comment>
<dbReference type="Gene3D" id="3.40.50.2300">
    <property type="match status" value="1"/>
</dbReference>
<dbReference type="PANTHER" id="PTHR45339">
    <property type="entry name" value="HYBRID SIGNAL TRANSDUCTION HISTIDINE KINASE J"/>
    <property type="match status" value="1"/>
</dbReference>
<dbReference type="SMART" id="SM00448">
    <property type="entry name" value="REC"/>
    <property type="match status" value="1"/>
</dbReference>
<evidence type="ECO:0000256" key="4">
    <source>
        <dbReference type="ARBA" id="ARBA00023012"/>
    </source>
</evidence>
<feature type="modified residue" description="4-aspartylphosphate" evidence="5">
    <location>
        <position position="701"/>
    </location>
</feature>
<dbReference type="InterPro" id="IPR001610">
    <property type="entry name" value="PAC"/>
</dbReference>
<dbReference type="InterPro" id="IPR000014">
    <property type="entry name" value="PAS"/>
</dbReference>
<dbReference type="NCBIfam" id="TIGR00229">
    <property type="entry name" value="sensory_box"/>
    <property type="match status" value="1"/>
</dbReference>
<keyword evidence="12" id="KW-1185">Reference proteome</keyword>
<keyword evidence="11" id="KW-0808">Transferase</keyword>
<keyword evidence="3 5" id="KW-0597">Phosphoprotein</keyword>
<feature type="domain" description="PAS" evidence="9">
    <location>
        <begin position="273"/>
        <end position="342"/>
    </location>
</feature>
<evidence type="ECO:0000259" key="10">
    <source>
        <dbReference type="PROSITE" id="PS50113"/>
    </source>
</evidence>
<dbReference type="SMART" id="SM00388">
    <property type="entry name" value="HisKA"/>
    <property type="match status" value="1"/>
</dbReference>
<reference evidence="11 12" key="1">
    <citation type="submission" date="2020-03" db="EMBL/GenBank/DDBJ databases">
        <title>Genomic Encyclopedia of Type Strains, Phase IV (KMG-IV): sequencing the most valuable type-strain genomes for metagenomic binning, comparative biology and taxonomic classification.</title>
        <authorList>
            <person name="Goeker M."/>
        </authorList>
    </citation>
    <scope>NUCLEOTIDE SEQUENCE [LARGE SCALE GENOMIC DNA]</scope>
    <source>
        <strain evidence="11 12">DSM 24233</strain>
    </source>
</reference>
<feature type="domain" description="Histidine kinase" evidence="7">
    <location>
        <begin position="415"/>
        <end position="630"/>
    </location>
</feature>
<dbReference type="InterPro" id="IPR005467">
    <property type="entry name" value="His_kinase_dom"/>
</dbReference>
<keyword evidence="4" id="KW-0902">Two-component regulatory system</keyword>
<dbReference type="AlphaFoldDB" id="A0A846QL77"/>
<dbReference type="InterPro" id="IPR003661">
    <property type="entry name" value="HisK_dim/P_dom"/>
</dbReference>
<keyword evidence="6" id="KW-0812">Transmembrane</keyword>
<dbReference type="PANTHER" id="PTHR45339:SF1">
    <property type="entry name" value="HYBRID SIGNAL TRANSDUCTION HISTIDINE KINASE J"/>
    <property type="match status" value="1"/>
</dbReference>
<dbReference type="InterPro" id="IPR011006">
    <property type="entry name" value="CheY-like_superfamily"/>
</dbReference>
<feature type="domain" description="PAC" evidence="10">
    <location>
        <begin position="345"/>
        <end position="397"/>
    </location>
</feature>